<evidence type="ECO:0000313" key="2">
    <source>
        <dbReference type="Proteomes" id="UP001157167"/>
    </source>
</evidence>
<reference evidence="2" key="1">
    <citation type="journal article" date="2019" name="Int. J. Syst. Evol. Microbiol.">
        <title>The Global Catalogue of Microorganisms (GCM) 10K type strain sequencing project: providing services to taxonomists for standard genome sequencing and annotation.</title>
        <authorList>
            <consortium name="The Broad Institute Genomics Platform"/>
            <consortium name="The Broad Institute Genome Sequencing Center for Infectious Disease"/>
            <person name="Wu L."/>
            <person name="Ma J."/>
        </authorList>
    </citation>
    <scope>NUCLEOTIDE SEQUENCE [LARGE SCALE GENOMIC DNA]</scope>
    <source>
        <strain evidence="2">NBRC 102407</strain>
    </source>
</reference>
<evidence type="ECO:0008006" key="3">
    <source>
        <dbReference type="Google" id="ProtNLM"/>
    </source>
</evidence>
<keyword evidence="2" id="KW-1185">Reference proteome</keyword>
<organism evidence="1 2">
    <name type="scientific">Zoogloea oryzae</name>
    <dbReference type="NCBI Taxonomy" id="310767"/>
    <lineage>
        <taxon>Bacteria</taxon>
        <taxon>Pseudomonadati</taxon>
        <taxon>Pseudomonadota</taxon>
        <taxon>Betaproteobacteria</taxon>
        <taxon>Rhodocyclales</taxon>
        <taxon>Zoogloeaceae</taxon>
        <taxon>Zoogloea</taxon>
    </lineage>
</organism>
<sequence>MNSALEDWVAMYSSVKASQSYDDAISFVVAHEIAHRALQHYDRLQSGAALQDLETEADRLAALLVVLARNTKVYPDDDYILFGPPPGRITITRKDFFGDPESICLLDLNYKPSGHISFFRYGYSFSGFDSLGKGNAMIVPSAVRLAIASSVSDAAVWAIREAQWDTGTCHNSNKELQAVAQDPEGQISRLLGEARTEGDKHSDKTAEPDSDIQYEFRRSTIAANEPQVVKTIYLEYFEQLRR</sequence>
<name>A0ABQ6FBG3_9RHOO</name>
<dbReference type="Proteomes" id="UP001157167">
    <property type="component" value="Unassembled WGS sequence"/>
</dbReference>
<evidence type="ECO:0000313" key="1">
    <source>
        <dbReference type="EMBL" id="GLT22945.1"/>
    </source>
</evidence>
<accession>A0ABQ6FBG3</accession>
<proteinExistence type="predicted"/>
<comment type="caution">
    <text evidence="1">The sequence shown here is derived from an EMBL/GenBank/DDBJ whole genome shotgun (WGS) entry which is preliminary data.</text>
</comment>
<dbReference type="EMBL" id="BSPX01000035">
    <property type="protein sequence ID" value="GLT22945.1"/>
    <property type="molecule type" value="Genomic_DNA"/>
</dbReference>
<protein>
    <recommendedName>
        <fullName evidence="3">Peptidase M48 domain-containing protein</fullName>
    </recommendedName>
</protein>
<gene>
    <name evidence="1" type="ORF">GCM10007933_24060</name>
</gene>